<accession>A0A2T0SLN8</accession>
<comment type="caution">
    <text evidence="1">The sequence shown here is derived from an EMBL/GenBank/DDBJ whole genome shotgun (WGS) entry which is preliminary data.</text>
</comment>
<dbReference type="Proteomes" id="UP000239494">
    <property type="component" value="Unassembled WGS sequence"/>
</dbReference>
<dbReference type="Pfam" id="PF06224">
    <property type="entry name" value="AlkZ-like"/>
    <property type="match status" value="1"/>
</dbReference>
<proteinExistence type="predicted"/>
<evidence type="ECO:0000313" key="2">
    <source>
        <dbReference type="Proteomes" id="UP000239494"/>
    </source>
</evidence>
<dbReference type="PANTHER" id="PTHR38479:SF2">
    <property type="entry name" value="WINGED HELIX DNA-BINDING DOMAIN-CONTAINING PROTEIN"/>
    <property type="match status" value="1"/>
</dbReference>
<name>A0A2T0SLN8_9PSEU</name>
<dbReference type="AlphaFoldDB" id="A0A2T0SLN8"/>
<gene>
    <name evidence="1" type="ORF">CLV43_117103</name>
</gene>
<dbReference type="OrthoDB" id="9148135at2"/>
<reference evidence="1 2" key="1">
    <citation type="submission" date="2018-03" db="EMBL/GenBank/DDBJ databases">
        <title>Genomic Encyclopedia of Archaeal and Bacterial Type Strains, Phase II (KMG-II): from individual species to whole genera.</title>
        <authorList>
            <person name="Goeker M."/>
        </authorList>
    </citation>
    <scope>NUCLEOTIDE SEQUENCE [LARGE SCALE GENOMIC DNA]</scope>
    <source>
        <strain evidence="1 2">DSM 44720</strain>
    </source>
</reference>
<evidence type="ECO:0000313" key="1">
    <source>
        <dbReference type="EMBL" id="PRY34329.1"/>
    </source>
</evidence>
<dbReference type="GO" id="GO:0003677">
    <property type="term" value="F:DNA binding"/>
    <property type="evidence" value="ECO:0007669"/>
    <property type="project" value="UniProtKB-KW"/>
</dbReference>
<keyword evidence="2" id="KW-1185">Reference proteome</keyword>
<dbReference type="InterPro" id="IPR009351">
    <property type="entry name" value="AlkZ-like"/>
</dbReference>
<dbReference type="PANTHER" id="PTHR38479">
    <property type="entry name" value="LMO0824 PROTEIN"/>
    <property type="match status" value="1"/>
</dbReference>
<organism evidence="1 2">
    <name type="scientific">Umezawaea tangerina</name>
    <dbReference type="NCBI Taxonomy" id="84725"/>
    <lineage>
        <taxon>Bacteria</taxon>
        <taxon>Bacillati</taxon>
        <taxon>Actinomycetota</taxon>
        <taxon>Actinomycetes</taxon>
        <taxon>Pseudonocardiales</taxon>
        <taxon>Pseudonocardiaceae</taxon>
        <taxon>Umezawaea</taxon>
    </lineage>
</organism>
<dbReference type="EMBL" id="PVTF01000017">
    <property type="protein sequence ID" value="PRY34329.1"/>
    <property type="molecule type" value="Genomic_DNA"/>
</dbReference>
<sequence>MVSAFPEVVESHGLNAEDAEKLWNWVLRRQGLAGDTKLPSVVEVAEVALGLHAARLPSPFATVLARASTPDVAMDLFTPASRSTVMTVRCMRKTLHTLPLSLAQAAHGATVHFRERDALRMAVNAGLDARTLSRVTESIADLLGRDGALFHRDVETRLVGGCTTTAAVRVALKLAWERGQLAYVNETTGWNREHRKFALTGMLYPELDMAMDRAQATAQLVEVYFDRYGPASLRDAMWWSGLSRSAITGAMSSSDQTWAAVRTPWADVPLYMHQWRFDEFRTTSAADHHTGLNFLAHEDVALKAYFETRRRYLGGLAPRRAFNQIGEVLPTILFEGQVVGTWTWNTVTKAIACDVVRGAVPPFVRADVGRRARHLSEALRRGWAPVSARRQAFSAVL</sequence>
<keyword evidence="1" id="KW-0238">DNA-binding</keyword>
<protein>
    <submittedName>
        <fullName evidence="1">Winged helix DNA-binding protein</fullName>
    </submittedName>
</protein>